<dbReference type="Proteomes" id="UP001500457">
    <property type="component" value="Unassembled WGS sequence"/>
</dbReference>
<proteinExistence type="predicted"/>
<dbReference type="PANTHER" id="PTHR39337:SF1">
    <property type="entry name" value="BLR5642 PROTEIN"/>
    <property type="match status" value="1"/>
</dbReference>
<organism evidence="1 2">
    <name type="scientific">Actinomycetospora straminea</name>
    <dbReference type="NCBI Taxonomy" id="663607"/>
    <lineage>
        <taxon>Bacteria</taxon>
        <taxon>Bacillati</taxon>
        <taxon>Actinomycetota</taxon>
        <taxon>Actinomycetes</taxon>
        <taxon>Pseudonocardiales</taxon>
        <taxon>Pseudonocardiaceae</taxon>
        <taxon>Actinomycetospora</taxon>
    </lineage>
</organism>
<comment type="caution">
    <text evidence="1">The sequence shown here is derived from an EMBL/GenBank/DDBJ whole genome shotgun (WGS) entry which is preliminary data.</text>
</comment>
<dbReference type="InterPro" id="IPR007438">
    <property type="entry name" value="DUF488"/>
</dbReference>
<protein>
    <recommendedName>
        <fullName evidence="3">DUF488 domain-containing protein</fullName>
    </recommendedName>
</protein>
<evidence type="ECO:0000313" key="1">
    <source>
        <dbReference type="EMBL" id="GAA4872173.1"/>
    </source>
</evidence>
<gene>
    <name evidence="1" type="ORF">GCM10023203_22250</name>
</gene>
<accession>A0ABP9E958</accession>
<sequence length="187" mass="20414">MGGLNLLSSSAARANPKLAPTLGGMLPPEDSLTRHDRLMVEERPVRVATVGYEGATAEELVTTVAAAGATLLVDLRQTPLSRKAGLSKRKLADHLEREGVSYMHMPALGNPRDNREPYRVGCPEARERFLSILRSTTGRAALDELWSLAASQSVVLLCYERDASSCHRDMVTKELARQEPSLSVLHL</sequence>
<keyword evidence="2" id="KW-1185">Reference proteome</keyword>
<evidence type="ECO:0008006" key="3">
    <source>
        <dbReference type="Google" id="ProtNLM"/>
    </source>
</evidence>
<name>A0ABP9E958_9PSEU</name>
<evidence type="ECO:0000313" key="2">
    <source>
        <dbReference type="Proteomes" id="UP001500457"/>
    </source>
</evidence>
<dbReference type="PANTHER" id="PTHR39337">
    <property type="entry name" value="BLR5642 PROTEIN"/>
    <property type="match status" value="1"/>
</dbReference>
<dbReference type="Pfam" id="PF04343">
    <property type="entry name" value="DUF488"/>
    <property type="match status" value="1"/>
</dbReference>
<dbReference type="EMBL" id="BAABHQ010000004">
    <property type="protein sequence ID" value="GAA4872173.1"/>
    <property type="molecule type" value="Genomic_DNA"/>
</dbReference>
<reference evidence="2" key="1">
    <citation type="journal article" date="2019" name="Int. J. Syst. Evol. Microbiol.">
        <title>The Global Catalogue of Microorganisms (GCM) 10K type strain sequencing project: providing services to taxonomists for standard genome sequencing and annotation.</title>
        <authorList>
            <consortium name="The Broad Institute Genomics Platform"/>
            <consortium name="The Broad Institute Genome Sequencing Center for Infectious Disease"/>
            <person name="Wu L."/>
            <person name="Ma J."/>
        </authorList>
    </citation>
    <scope>NUCLEOTIDE SEQUENCE [LARGE SCALE GENOMIC DNA]</scope>
    <source>
        <strain evidence="2">JCM 17983</strain>
    </source>
</reference>